<reference evidence="3" key="1">
    <citation type="submission" date="2020-09" db="EMBL/GenBank/DDBJ databases">
        <title>Hoyosella lacisalsi sp. nov., a halotolerant actinobacterium isolated from soil of Lake Gudzhirganskoe.</title>
        <authorList>
            <person name="Yang Q."/>
            <person name="Guo P.Y."/>
            <person name="Liu S.W."/>
            <person name="Li F.N."/>
            <person name="Sun C.H."/>
        </authorList>
    </citation>
    <scope>NUCLEOTIDE SEQUENCE</scope>
    <source>
        <strain evidence="3">G463</strain>
    </source>
</reference>
<organism evidence="3 4">
    <name type="scientific">Lolliginicoccus lacisalsi</name>
    <dbReference type="NCBI Taxonomy" id="2742202"/>
    <lineage>
        <taxon>Bacteria</taxon>
        <taxon>Bacillati</taxon>
        <taxon>Actinomycetota</taxon>
        <taxon>Actinomycetes</taxon>
        <taxon>Mycobacteriales</taxon>
        <taxon>Hoyosellaceae</taxon>
        <taxon>Lolliginicoccus</taxon>
    </lineage>
</organism>
<dbReference type="InterPro" id="IPR036249">
    <property type="entry name" value="Thioredoxin-like_sf"/>
</dbReference>
<dbReference type="InterPro" id="IPR017937">
    <property type="entry name" value="Thioredoxin_CS"/>
</dbReference>
<dbReference type="Pfam" id="PF00085">
    <property type="entry name" value="Thioredoxin"/>
    <property type="match status" value="1"/>
</dbReference>
<dbReference type="EMBL" id="JACYWE010000009">
    <property type="protein sequence ID" value="MBD8507523.1"/>
    <property type="molecule type" value="Genomic_DNA"/>
</dbReference>
<evidence type="ECO:0000313" key="4">
    <source>
        <dbReference type="Proteomes" id="UP000642993"/>
    </source>
</evidence>
<protein>
    <submittedName>
        <fullName evidence="3">Tetratricopeptide repeat protein</fullName>
    </submittedName>
</protein>
<dbReference type="Gene3D" id="1.25.40.10">
    <property type="entry name" value="Tetratricopeptide repeat domain"/>
    <property type="match status" value="1"/>
</dbReference>
<dbReference type="Proteomes" id="UP000642993">
    <property type="component" value="Unassembled WGS sequence"/>
</dbReference>
<dbReference type="Gene3D" id="3.40.30.10">
    <property type="entry name" value="Glutaredoxin"/>
    <property type="match status" value="1"/>
</dbReference>
<feature type="domain" description="Thioredoxin" evidence="2">
    <location>
        <begin position="30"/>
        <end position="163"/>
    </location>
</feature>
<dbReference type="AlphaFoldDB" id="A0A927JEA8"/>
<gene>
    <name evidence="3" type="ORF">HT102_13625</name>
</gene>
<dbReference type="Pfam" id="PF14561">
    <property type="entry name" value="TPR_20"/>
    <property type="match status" value="1"/>
</dbReference>
<dbReference type="PROSITE" id="PS00194">
    <property type="entry name" value="THIOREDOXIN_1"/>
    <property type="match status" value="1"/>
</dbReference>
<name>A0A927JEA8_9ACTN</name>
<dbReference type="InterPro" id="IPR013766">
    <property type="entry name" value="Thioredoxin_domain"/>
</dbReference>
<evidence type="ECO:0000313" key="3">
    <source>
        <dbReference type="EMBL" id="MBD8507523.1"/>
    </source>
</evidence>
<feature type="region of interest" description="Disordered" evidence="1">
    <location>
        <begin position="24"/>
        <end position="50"/>
    </location>
</feature>
<dbReference type="SUPFAM" id="SSF52833">
    <property type="entry name" value="Thioredoxin-like"/>
    <property type="match status" value="1"/>
</dbReference>
<comment type="caution">
    <text evidence="3">The sequence shown here is derived from an EMBL/GenBank/DDBJ whole genome shotgun (WGS) entry which is preliminary data.</text>
</comment>
<dbReference type="GO" id="GO:0045454">
    <property type="term" value="P:cell redox homeostasis"/>
    <property type="evidence" value="ECO:0007669"/>
    <property type="project" value="TreeGrafter"/>
</dbReference>
<dbReference type="GO" id="GO:0006950">
    <property type="term" value="P:response to stress"/>
    <property type="evidence" value="ECO:0007669"/>
    <property type="project" value="UniProtKB-ARBA"/>
</dbReference>
<keyword evidence="4" id="KW-1185">Reference proteome</keyword>
<dbReference type="InterPro" id="IPR011990">
    <property type="entry name" value="TPR-like_helical_dom_sf"/>
</dbReference>
<proteinExistence type="predicted"/>
<dbReference type="RefSeq" id="WP_192039993.1">
    <property type="nucleotide sequence ID" value="NZ_JACYWE010000009.1"/>
</dbReference>
<evidence type="ECO:0000256" key="1">
    <source>
        <dbReference type="SAM" id="MobiDB-lite"/>
    </source>
</evidence>
<feature type="compositionally biased region" description="Low complexity" evidence="1">
    <location>
        <begin position="29"/>
        <end position="50"/>
    </location>
</feature>
<evidence type="ECO:0000259" key="2">
    <source>
        <dbReference type="PROSITE" id="PS51352"/>
    </source>
</evidence>
<dbReference type="PANTHER" id="PTHR43601:SF3">
    <property type="entry name" value="THIOREDOXIN, MITOCHONDRIAL"/>
    <property type="match status" value="1"/>
</dbReference>
<accession>A0A927JEA8</accession>
<dbReference type="PANTHER" id="PTHR43601">
    <property type="entry name" value="THIOREDOXIN, MITOCHONDRIAL"/>
    <property type="match status" value="1"/>
</dbReference>
<dbReference type="CDD" id="cd02956">
    <property type="entry name" value="ybbN"/>
    <property type="match status" value="1"/>
</dbReference>
<sequence>MTGPGRQTPAASFAGAVDLSALKERAARRSAPQPSAPAASRSASDSPAAASSGVPVIVDVTEATFEAEVVERSHQVLVVVDLWAPWCEPCKQLSPALEKLAREGNGSWILAKVDVEENPRIAQVFGVESIPTVVAIAGGQPVHAFSGAQSEDQIRNWLAELKKAIGDKLPGLPAEGEAAPAEPPADPRFEAAEEALNEGDFDKAEAEYQKILVEEPRNAEAKSGLNHARFLARVRSIDPEAPRKAEADPSDIEAQLAAADLEIISQQPGKAFQRLIDVVRATAGDDRAVARERLLSLLEMFDPADPTVLAARRDLAAALF</sequence>
<dbReference type="PROSITE" id="PS51352">
    <property type="entry name" value="THIOREDOXIN_2"/>
    <property type="match status" value="1"/>
</dbReference>